<dbReference type="EMBL" id="RCCK01000012">
    <property type="protein sequence ID" value="RLJ75178.1"/>
    <property type="molecule type" value="Genomic_DNA"/>
</dbReference>
<reference evidence="1 3" key="1">
    <citation type="submission" date="2018-10" db="EMBL/GenBank/DDBJ databases">
        <title>Genomic Encyclopedia of Archaeal and Bacterial Type Strains, Phase II (KMG-II): from individual species to whole genera.</title>
        <authorList>
            <person name="Goeker M."/>
        </authorList>
    </citation>
    <scope>NUCLEOTIDE SEQUENCE [LARGE SCALE GENOMIC DNA]</scope>
    <source>
        <strain evidence="1 3">DSM 19624</strain>
    </source>
</reference>
<dbReference type="AlphaFoldDB" id="A0A497Y532"/>
<sequence length="106" mass="12297">MQRAVISKRDSIFQVYSNIRADYRIIGYESPDTNARKMVLFSVFTSDVEDNPFKCPYGSYYDSAQRDGLVIKYKEEHGSFIQADISGNGKKPATVYFEKKWVEFDK</sequence>
<dbReference type="EMBL" id="SOPX01000003">
    <property type="protein sequence ID" value="TFB30280.1"/>
    <property type="molecule type" value="Genomic_DNA"/>
</dbReference>
<evidence type="ECO:0000313" key="2">
    <source>
        <dbReference type="EMBL" id="TFB30280.1"/>
    </source>
</evidence>
<dbReference type="Proteomes" id="UP000273898">
    <property type="component" value="Unassembled WGS sequence"/>
</dbReference>
<evidence type="ECO:0000313" key="4">
    <source>
        <dbReference type="Proteomes" id="UP000297429"/>
    </source>
</evidence>
<gene>
    <name evidence="1" type="ORF">BCL90_3529</name>
    <name evidence="2" type="ORF">E3V97_19115</name>
</gene>
<evidence type="ECO:0000313" key="3">
    <source>
        <dbReference type="Proteomes" id="UP000273898"/>
    </source>
</evidence>
<protein>
    <submittedName>
        <fullName evidence="1">Uncharacterized protein</fullName>
    </submittedName>
</protein>
<proteinExistence type="predicted"/>
<evidence type="ECO:0000313" key="1">
    <source>
        <dbReference type="EMBL" id="RLJ75178.1"/>
    </source>
</evidence>
<organism evidence="1 3">
    <name type="scientific">Pedobacter alluvionis</name>
    <dbReference type="NCBI Taxonomy" id="475253"/>
    <lineage>
        <taxon>Bacteria</taxon>
        <taxon>Pseudomonadati</taxon>
        <taxon>Bacteroidota</taxon>
        <taxon>Sphingobacteriia</taxon>
        <taxon>Sphingobacteriales</taxon>
        <taxon>Sphingobacteriaceae</taxon>
        <taxon>Pedobacter</taxon>
    </lineage>
</organism>
<keyword evidence="4" id="KW-1185">Reference proteome</keyword>
<name>A0A497Y532_9SPHI</name>
<reference evidence="2 4" key="2">
    <citation type="submission" date="2019-03" db="EMBL/GenBank/DDBJ databases">
        <authorList>
            <person name="He R.-H."/>
        </authorList>
    </citation>
    <scope>NUCLEOTIDE SEQUENCE [LARGE SCALE GENOMIC DNA]</scope>
    <source>
        <strain evidence="2 4">DSM 19624</strain>
    </source>
</reference>
<dbReference type="RefSeq" id="WP_121285144.1">
    <property type="nucleotide sequence ID" value="NZ_RCCK01000012.1"/>
</dbReference>
<dbReference type="OrthoDB" id="7340239at2"/>
<dbReference type="Proteomes" id="UP000297429">
    <property type="component" value="Unassembled WGS sequence"/>
</dbReference>
<accession>A0A497Y532</accession>
<comment type="caution">
    <text evidence="1">The sequence shown here is derived from an EMBL/GenBank/DDBJ whole genome shotgun (WGS) entry which is preliminary data.</text>
</comment>